<evidence type="ECO:0000313" key="1">
    <source>
        <dbReference type="EMBL" id="QDT10355.1"/>
    </source>
</evidence>
<dbReference type="AlphaFoldDB" id="A0A517NTB5"/>
<name>A0A517NTB5_9BACT</name>
<gene>
    <name evidence="1" type="ORF">K239x_23110</name>
</gene>
<keyword evidence="2" id="KW-1185">Reference proteome</keyword>
<accession>A0A517NTB5</accession>
<evidence type="ECO:0008006" key="3">
    <source>
        <dbReference type="Google" id="ProtNLM"/>
    </source>
</evidence>
<dbReference type="InterPro" id="IPR034660">
    <property type="entry name" value="DinB/YfiT-like"/>
</dbReference>
<dbReference type="EMBL" id="CP036526">
    <property type="protein sequence ID" value="QDT10355.1"/>
    <property type="molecule type" value="Genomic_DNA"/>
</dbReference>
<dbReference type="Gene3D" id="1.20.120.450">
    <property type="entry name" value="dinb family like domain"/>
    <property type="match status" value="1"/>
</dbReference>
<dbReference type="Pfam" id="PF07606">
    <property type="entry name" value="DUF1569"/>
    <property type="match status" value="1"/>
</dbReference>
<evidence type="ECO:0000313" key="2">
    <source>
        <dbReference type="Proteomes" id="UP000319817"/>
    </source>
</evidence>
<reference evidence="1 2" key="1">
    <citation type="submission" date="2019-02" db="EMBL/GenBank/DDBJ databases">
        <title>Deep-cultivation of Planctomycetes and their phenomic and genomic characterization uncovers novel biology.</title>
        <authorList>
            <person name="Wiegand S."/>
            <person name="Jogler M."/>
            <person name="Boedeker C."/>
            <person name="Pinto D."/>
            <person name="Vollmers J."/>
            <person name="Rivas-Marin E."/>
            <person name="Kohn T."/>
            <person name="Peeters S.H."/>
            <person name="Heuer A."/>
            <person name="Rast P."/>
            <person name="Oberbeckmann S."/>
            <person name="Bunk B."/>
            <person name="Jeske O."/>
            <person name="Meyerdierks A."/>
            <person name="Storesund J.E."/>
            <person name="Kallscheuer N."/>
            <person name="Luecker S."/>
            <person name="Lage O.M."/>
            <person name="Pohl T."/>
            <person name="Merkel B.J."/>
            <person name="Hornburger P."/>
            <person name="Mueller R.-W."/>
            <person name="Bruemmer F."/>
            <person name="Labrenz M."/>
            <person name="Spormann A.M."/>
            <person name="Op den Camp H."/>
            <person name="Overmann J."/>
            <person name="Amann R."/>
            <person name="Jetten M.S.M."/>
            <person name="Mascher T."/>
            <person name="Medema M.H."/>
            <person name="Devos D.P."/>
            <person name="Kaster A.-K."/>
            <person name="Ovreas L."/>
            <person name="Rohde M."/>
            <person name="Galperin M.Y."/>
            <person name="Jogler C."/>
        </authorList>
    </citation>
    <scope>NUCLEOTIDE SEQUENCE [LARGE SCALE GENOMIC DNA]</scope>
    <source>
        <strain evidence="1 2">K23_9</strain>
    </source>
</reference>
<sequence length="352" mass="39664">MAALCKNRLTISSDDPRILKSVGEAAADASTGFLQFLCPMPENVEELEIEVLPQLPNEPKSYYWRLDNWGCRSDVSFQFDHVSNHEMRVVFPTDYSPPVGALQHGARVYGFRFRLLYCEPGNCFCGIATESSHQECEFTLDRPPIEEGVPQELIDVFELNALYEEFLADAESERQIANQSAPENTVGFDPDDSGLRKLRFADLDEAVRDAQHLLESGYVRQGNWSLAQVCQHLRLVQDPSVDGYPGWMSLFAFLRPAMRRWLLPKLLSGDSPRGIRTASLFVPADGLVDEVEVNAFAKSVARLKSYDGQYTPHPAFGRLPRARILQIHSCHAAHHLRFLIPQTSDTDAHESK</sequence>
<organism evidence="1 2">
    <name type="scientific">Stieleria marina</name>
    <dbReference type="NCBI Taxonomy" id="1930275"/>
    <lineage>
        <taxon>Bacteria</taxon>
        <taxon>Pseudomonadati</taxon>
        <taxon>Planctomycetota</taxon>
        <taxon>Planctomycetia</taxon>
        <taxon>Pirellulales</taxon>
        <taxon>Pirellulaceae</taxon>
        <taxon>Stieleria</taxon>
    </lineage>
</organism>
<dbReference type="Proteomes" id="UP000319817">
    <property type="component" value="Chromosome"/>
</dbReference>
<dbReference type="InterPro" id="IPR011463">
    <property type="entry name" value="DUF1569"/>
</dbReference>
<protein>
    <recommendedName>
        <fullName evidence="3">DUF1569 domain-containing protein</fullName>
    </recommendedName>
</protein>
<proteinExistence type="predicted"/>